<sequence>MRYVFVSPPDDTLFTPSAKDQCPRRNSRPTCPDLTSDPCLIRQDENNPIHDDSIVASQQTVPAESLHAITQVNVPSVILKQSTPDVVDASDAWEECAREVWDREEALVKKWKDEINTLLTFAGLFSAALTAFNVQYYLALQPQSPDPTTQAVLILVGAVAASGGSTDIIQPLLAQLNASSTTTPISSHVVSINALWFSALVFSLSAASLAISVNQWLHHHIDHAASKSRQSVRVWYFRHQGFTSWHVPFIISLLPVLLQTSLALFLIGLVELLWTLNPIVAGIVTALILVLLSVSILSTFFPAVSPSCPYKSQPAWWSVLVIQHILDLILPIVERFASLTTWTWQNAISDWCGAQRARPRLISWQEFDDTAVRSQVENASANDTLLMLVEADATVRDDDFLRTVVRPCLQWGDLPACLPAFYRILEHRAHEVLASTDPPTLKWSRSEQDGQALIAMGHISVDIIERIAASPTSHDAGHTKHLMRILGLLLNLLHAIPQTNSTVFSRLVRLGPTIDVSDDVHDRLAQLFQLAGDRYAINTDGSHIFISAEPQLLIRNIR</sequence>
<dbReference type="InterPro" id="IPR045338">
    <property type="entry name" value="DUF6535"/>
</dbReference>
<dbReference type="AlphaFoldDB" id="A0A1X6ND37"/>
<feature type="transmembrane region" description="Helical" evidence="2">
    <location>
        <begin position="118"/>
        <end position="139"/>
    </location>
</feature>
<keyword evidence="2" id="KW-0472">Membrane</keyword>
<keyword evidence="5" id="KW-1185">Reference proteome</keyword>
<evidence type="ECO:0000256" key="1">
    <source>
        <dbReference type="SAM" id="MobiDB-lite"/>
    </source>
</evidence>
<name>A0A1X6ND37_9APHY</name>
<dbReference type="Pfam" id="PF20153">
    <property type="entry name" value="DUF6535"/>
    <property type="match status" value="1"/>
</dbReference>
<feature type="transmembrane region" description="Helical" evidence="2">
    <location>
        <begin position="151"/>
        <end position="173"/>
    </location>
</feature>
<dbReference type="EMBL" id="KZ110592">
    <property type="protein sequence ID" value="OSX66531.1"/>
    <property type="molecule type" value="Genomic_DNA"/>
</dbReference>
<dbReference type="GeneID" id="36329062"/>
<evidence type="ECO:0000313" key="5">
    <source>
        <dbReference type="Proteomes" id="UP000194127"/>
    </source>
</evidence>
<feature type="transmembrane region" description="Helical" evidence="2">
    <location>
        <begin position="194"/>
        <end position="213"/>
    </location>
</feature>
<dbReference type="OrthoDB" id="2796682at2759"/>
<evidence type="ECO:0000259" key="3">
    <source>
        <dbReference type="Pfam" id="PF20153"/>
    </source>
</evidence>
<keyword evidence="2" id="KW-0812">Transmembrane</keyword>
<proteinExistence type="predicted"/>
<organism evidence="4 5">
    <name type="scientific">Postia placenta MAD-698-R-SB12</name>
    <dbReference type="NCBI Taxonomy" id="670580"/>
    <lineage>
        <taxon>Eukaryota</taxon>
        <taxon>Fungi</taxon>
        <taxon>Dikarya</taxon>
        <taxon>Basidiomycota</taxon>
        <taxon>Agaricomycotina</taxon>
        <taxon>Agaricomycetes</taxon>
        <taxon>Polyporales</taxon>
        <taxon>Adustoporiaceae</taxon>
        <taxon>Rhodonia</taxon>
    </lineage>
</organism>
<feature type="domain" description="DUF6535" evidence="3">
    <location>
        <begin position="93"/>
        <end position="275"/>
    </location>
</feature>
<dbReference type="Proteomes" id="UP000194127">
    <property type="component" value="Unassembled WGS sequence"/>
</dbReference>
<feature type="region of interest" description="Disordered" evidence="1">
    <location>
        <begin position="18"/>
        <end position="37"/>
    </location>
</feature>
<evidence type="ECO:0000256" key="2">
    <source>
        <dbReference type="SAM" id="Phobius"/>
    </source>
</evidence>
<feature type="transmembrane region" description="Helical" evidence="2">
    <location>
        <begin position="279"/>
        <end position="303"/>
    </location>
</feature>
<reference evidence="4 5" key="1">
    <citation type="submission" date="2017-04" db="EMBL/GenBank/DDBJ databases">
        <title>Genome Sequence of the Model Brown-Rot Fungus Postia placenta SB12.</title>
        <authorList>
            <consortium name="DOE Joint Genome Institute"/>
            <person name="Gaskell J."/>
            <person name="Kersten P."/>
            <person name="Larrondo L.F."/>
            <person name="Canessa P."/>
            <person name="Martinez D."/>
            <person name="Hibbett D."/>
            <person name="Schmoll M."/>
            <person name="Kubicek C.P."/>
            <person name="Martinez A.T."/>
            <person name="Yadav J."/>
            <person name="Master E."/>
            <person name="Magnuson J.K."/>
            <person name="James T."/>
            <person name="Yaver D."/>
            <person name="Berka R."/>
            <person name="Labutti K."/>
            <person name="Lipzen A."/>
            <person name="Aerts A."/>
            <person name="Barry K."/>
            <person name="Henrissat B."/>
            <person name="Blanchette R."/>
            <person name="Grigoriev I."/>
            <person name="Cullen D."/>
        </authorList>
    </citation>
    <scope>NUCLEOTIDE SEQUENCE [LARGE SCALE GENOMIC DNA]</scope>
    <source>
        <strain evidence="4 5">MAD-698-R-SB12</strain>
    </source>
</reference>
<accession>A0A1X6ND37</accession>
<dbReference type="RefSeq" id="XP_024343325.1">
    <property type="nucleotide sequence ID" value="XM_024484113.1"/>
</dbReference>
<gene>
    <name evidence="4" type="ORF">POSPLADRAFT_1131632</name>
</gene>
<keyword evidence="2" id="KW-1133">Transmembrane helix</keyword>
<evidence type="ECO:0000313" key="4">
    <source>
        <dbReference type="EMBL" id="OSX66531.1"/>
    </source>
</evidence>
<protein>
    <recommendedName>
        <fullName evidence="3">DUF6535 domain-containing protein</fullName>
    </recommendedName>
</protein>
<feature type="transmembrane region" description="Helical" evidence="2">
    <location>
        <begin position="245"/>
        <end position="267"/>
    </location>
</feature>